<accession>A0A177N104</accession>
<feature type="domain" description="G" evidence="1">
    <location>
        <begin position="58"/>
        <end position="211"/>
    </location>
</feature>
<evidence type="ECO:0000313" key="3">
    <source>
        <dbReference type="Proteomes" id="UP000077628"/>
    </source>
</evidence>
<proteinExistence type="predicted"/>
<dbReference type="GO" id="GO:0005525">
    <property type="term" value="F:GTP binding"/>
    <property type="evidence" value="ECO:0007669"/>
    <property type="project" value="InterPro"/>
</dbReference>
<name>A0A177N104_9GAMM</name>
<sequence length="578" mass="65185">MLEFIQHLKQRYQIVLGRMDKRSPRYLDYQQRADQLLFAEAFIRKGRLIAEHPDLPMQIAVIGPTQSGKSSTVNLLLNSHQAGVSPLAGYTVQAQGFCHAVSAEAMPGLQTYFGRFERVAVGELAPGRLDCYAIGTSPLRSPLLPPCVCWDTPDFDSIDAADYREGLVRAIALADAVILLVSKEKYADQSVWDIMSILESLRQPTLIVVNKLGEGQEAVIIDSLAEKWRAARRDLVPNVVPLHFRRLPDQPSWPRAAEQAVLELVKSVSRRKHSQYQQQLLTRFWPHWLEPVYAEHQSQRHWRTLVDQCLARALKDYQRDYLNHPHHYETFQQAVLNLLTLLEIPGLAGLLAKTRRAMTWPMRKLFGSKSAAVSASQEIAVLTQIGDHVMIQLADRLLEIAETEADDARWWKETSGALRQQRGDISSAYQRAVLNYHGDFQQDVEAAAQRLYRKLQEQPLILNSLRATRATTDAGAVLLTIQAGGIGLHDLVLMPLMLTATSLLAESTLGGYMARVEADLKQHQLHTVNAALFEHCLQRRLYALPGQIASNSRFDIDETECRQAEQALQDKKHGLRIL</sequence>
<protein>
    <submittedName>
        <fullName evidence="2">GTP-binding protein</fullName>
    </submittedName>
</protein>
<evidence type="ECO:0000259" key="1">
    <source>
        <dbReference type="Pfam" id="PF01926"/>
    </source>
</evidence>
<keyword evidence="3" id="KW-1185">Reference proteome</keyword>
<evidence type="ECO:0000313" key="2">
    <source>
        <dbReference type="EMBL" id="OAI11647.1"/>
    </source>
</evidence>
<dbReference type="OrthoDB" id="207675at2"/>
<comment type="caution">
    <text evidence="2">The sequence shown here is derived from an EMBL/GenBank/DDBJ whole genome shotgun (WGS) entry which is preliminary data.</text>
</comment>
<organism evidence="2 3">
    <name type="scientific">Methylomonas koyamae</name>
    <dbReference type="NCBI Taxonomy" id="702114"/>
    <lineage>
        <taxon>Bacteria</taxon>
        <taxon>Pseudomonadati</taxon>
        <taxon>Pseudomonadota</taxon>
        <taxon>Gammaproteobacteria</taxon>
        <taxon>Methylococcales</taxon>
        <taxon>Methylococcaceae</taxon>
        <taxon>Methylomonas</taxon>
    </lineage>
</organism>
<dbReference type="Gene3D" id="3.40.50.300">
    <property type="entry name" value="P-loop containing nucleotide triphosphate hydrolases"/>
    <property type="match status" value="1"/>
</dbReference>
<dbReference type="EMBL" id="LUUK01000229">
    <property type="protein sequence ID" value="OAI11647.1"/>
    <property type="molecule type" value="Genomic_DNA"/>
</dbReference>
<dbReference type="SUPFAM" id="SSF52540">
    <property type="entry name" value="P-loop containing nucleoside triphosphate hydrolases"/>
    <property type="match status" value="1"/>
</dbReference>
<gene>
    <name evidence="2" type="ORF">A1355_15555</name>
</gene>
<dbReference type="Proteomes" id="UP000077628">
    <property type="component" value="Unassembled WGS sequence"/>
</dbReference>
<dbReference type="InterPro" id="IPR027417">
    <property type="entry name" value="P-loop_NTPase"/>
</dbReference>
<dbReference type="STRING" id="702114.A1355_15555"/>
<dbReference type="AlphaFoldDB" id="A0A177N104"/>
<reference evidence="3" key="1">
    <citation type="submission" date="2016-03" db="EMBL/GenBank/DDBJ databases">
        <authorList>
            <person name="Heylen K."/>
            <person name="De Vos P."/>
            <person name="Vekeman B."/>
        </authorList>
    </citation>
    <scope>NUCLEOTIDE SEQUENCE [LARGE SCALE GENOMIC DNA]</scope>
    <source>
        <strain evidence="3">R-45383</strain>
    </source>
</reference>
<dbReference type="InterPro" id="IPR006073">
    <property type="entry name" value="GTP-bd"/>
</dbReference>
<dbReference type="CDD" id="cd00882">
    <property type="entry name" value="Ras_like_GTPase"/>
    <property type="match status" value="1"/>
</dbReference>
<dbReference type="RefSeq" id="WP_064031664.1">
    <property type="nucleotide sequence ID" value="NZ_LUUK01000229.1"/>
</dbReference>
<dbReference type="Pfam" id="PF01926">
    <property type="entry name" value="MMR_HSR1"/>
    <property type="match status" value="1"/>
</dbReference>